<feature type="region of interest" description="Disordered" evidence="1">
    <location>
        <begin position="67"/>
        <end position="151"/>
    </location>
</feature>
<organism evidence="2 3">
    <name type="scientific">Batillaria attramentaria</name>
    <dbReference type="NCBI Taxonomy" id="370345"/>
    <lineage>
        <taxon>Eukaryota</taxon>
        <taxon>Metazoa</taxon>
        <taxon>Spiralia</taxon>
        <taxon>Lophotrochozoa</taxon>
        <taxon>Mollusca</taxon>
        <taxon>Gastropoda</taxon>
        <taxon>Caenogastropoda</taxon>
        <taxon>Sorbeoconcha</taxon>
        <taxon>Cerithioidea</taxon>
        <taxon>Batillariidae</taxon>
        <taxon>Batillaria</taxon>
    </lineage>
</organism>
<protein>
    <submittedName>
        <fullName evidence="2">Uncharacterized protein</fullName>
    </submittedName>
</protein>
<name>A0ABD0J4R4_9CAEN</name>
<evidence type="ECO:0000313" key="2">
    <source>
        <dbReference type="EMBL" id="KAK7459738.1"/>
    </source>
</evidence>
<dbReference type="AlphaFoldDB" id="A0ABD0J4R4"/>
<proteinExistence type="predicted"/>
<comment type="caution">
    <text evidence="2">The sequence shown here is derived from an EMBL/GenBank/DDBJ whole genome shotgun (WGS) entry which is preliminary data.</text>
</comment>
<accession>A0ABD0J4R4</accession>
<evidence type="ECO:0000313" key="3">
    <source>
        <dbReference type="Proteomes" id="UP001519460"/>
    </source>
</evidence>
<dbReference type="Proteomes" id="UP001519460">
    <property type="component" value="Unassembled WGS sequence"/>
</dbReference>
<feature type="region of interest" description="Disordered" evidence="1">
    <location>
        <begin position="243"/>
        <end position="271"/>
    </location>
</feature>
<sequence length="291" mass="32546">MTAMTVRFVSNRTRYFLLSALPRPCLRPALPDSYLHPSVSAAVKDGSDDTTTVAPFYGNSILRSAGAEVRRSRPTPSRTAQKHHVLAKSCAVSEQKRNQAMASPRMTTVRRLSSLAHNARNPRASTDTVPHGDQEDDNLAAQPRASNDCIPMSRRLPQTAQIASDYVPMHRKNVGKPHKKVQKPSDHKLVPLRGRDTRHTPRVSDKASGYMPMSRKAARCLRKEAEKSCDEEHVPLSRMRVKYQPKDEQEFSDSEMSLQREKKAPADDYLTPTVSRAVTDGKDTVRNNIPV</sequence>
<evidence type="ECO:0000256" key="1">
    <source>
        <dbReference type="SAM" id="MobiDB-lite"/>
    </source>
</evidence>
<feature type="compositionally biased region" description="Basic and acidic residues" evidence="1">
    <location>
        <begin position="190"/>
        <end position="205"/>
    </location>
</feature>
<reference evidence="2 3" key="1">
    <citation type="journal article" date="2023" name="Sci. Data">
        <title>Genome assembly of the Korean intertidal mud-creeper Batillaria attramentaria.</title>
        <authorList>
            <person name="Patra A.K."/>
            <person name="Ho P.T."/>
            <person name="Jun S."/>
            <person name="Lee S.J."/>
            <person name="Kim Y."/>
            <person name="Won Y.J."/>
        </authorList>
    </citation>
    <scope>NUCLEOTIDE SEQUENCE [LARGE SCALE GENOMIC DNA]</scope>
    <source>
        <strain evidence="2">Wonlab-2016</strain>
    </source>
</reference>
<gene>
    <name evidence="2" type="ORF">BaRGS_00038946</name>
</gene>
<feature type="region of interest" description="Disordered" evidence="1">
    <location>
        <begin position="190"/>
        <end position="214"/>
    </location>
</feature>
<keyword evidence="3" id="KW-1185">Reference proteome</keyword>
<dbReference type="EMBL" id="JACVVK020000654">
    <property type="protein sequence ID" value="KAK7459738.1"/>
    <property type="molecule type" value="Genomic_DNA"/>
</dbReference>